<dbReference type="Pfam" id="PF07291">
    <property type="entry name" value="MauE"/>
    <property type="match status" value="1"/>
</dbReference>
<protein>
    <submittedName>
        <fullName evidence="7">DoxX family protein</fullName>
    </submittedName>
</protein>
<feature type="transmembrane region" description="Helical" evidence="5">
    <location>
        <begin position="193"/>
        <end position="212"/>
    </location>
</feature>
<reference evidence="7" key="1">
    <citation type="submission" date="2020-10" db="EMBL/GenBank/DDBJ databases">
        <authorList>
            <person name="Gilroy R."/>
        </authorList>
    </citation>
    <scope>NUCLEOTIDE SEQUENCE</scope>
    <source>
        <strain evidence="7">B2-16538</strain>
    </source>
</reference>
<feature type="transmembrane region" description="Helical" evidence="5">
    <location>
        <begin position="121"/>
        <end position="143"/>
    </location>
</feature>
<comment type="caution">
    <text evidence="7">The sequence shown here is derived from an EMBL/GenBank/DDBJ whole genome shotgun (WGS) entry which is preliminary data.</text>
</comment>
<keyword evidence="3 5" id="KW-1133">Transmembrane helix</keyword>
<dbReference type="Proteomes" id="UP000823750">
    <property type="component" value="Unassembled WGS sequence"/>
</dbReference>
<sequence>MQENKSTGMISDEIKDMREGKAAEEDTCPMTENVAEKNRKKVLQLPPKARRFCAFLVGVVFFLSGVLKLMDPVGTGLIMDEYYKFFHAGFLSFSAKTAGIVLAFVETMSGVALITGVWRRFTAYVVSCFLGGFTLLTILLLIFNPEMDCGCFGEAIHLTHFQSFLKNVVLCLLTFAAFWPFKSFGRNKRRKYVSFSLVSVAVLALMLYSILYNPLVDFTDFRPGIRLSAADVHGGSADDIYDAVFVYEKDGVQDRFSLEELPDSTWTYVRTETVTKAGAQEDLMPMLSFSDRSGQYQDRLATEGSVLCVTIYQPAKVSPEKWQRLSVFVEDAITTGFRPIILVPATPDMMDSILSEAGVDANSMLRFDEIMYFADFKTVISVNRSNCGITYFHRGYLVKKWPYSSIPDYADLAELASGDATETLLVSDTAGNLTFQGFLLYSFAVMLLL</sequence>
<dbReference type="InterPro" id="IPR009908">
    <property type="entry name" value="Methylamine_util_MauE"/>
</dbReference>
<evidence type="ECO:0000259" key="6">
    <source>
        <dbReference type="Pfam" id="PF07291"/>
    </source>
</evidence>
<feature type="transmembrane region" description="Helical" evidence="5">
    <location>
        <begin position="90"/>
        <end position="114"/>
    </location>
</feature>
<evidence type="ECO:0000256" key="4">
    <source>
        <dbReference type="ARBA" id="ARBA00023136"/>
    </source>
</evidence>
<evidence type="ECO:0000256" key="5">
    <source>
        <dbReference type="SAM" id="Phobius"/>
    </source>
</evidence>
<dbReference type="GO" id="GO:0030416">
    <property type="term" value="P:methylamine metabolic process"/>
    <property type="evidence" value="ECO:0007669"/>
    <property type="project" value="InterPro"/>
</dbReference>
<organism evidence="7 8">
    <name type="scientific">Candidatus Cryptobacteroides excrementavium</name>
    <dbReference type="NCBI Taxonomy" id="2840759"/>
    <lineage>
        <taxon>Bacteria</taxon>
        <taxon>Pseudomonadati</taxon>
        <taxon>Bacteroidota</taxon>
        <taxon>Bacteroidia</taxon>
        <taxon>Bacteroidales</taxon>
        <taxon>Candidatus Cryptobacteroides</taxon>
    </lineage>
</organism>
<name>A0A9D9NS14_9BACT</name>
<keyword evidence="4 5" id="KW-0472">Membrane</keyword>
<evidence type="ECO:0000313" key="8">
    <source>
        <dbReference type="Proteomes" id="UP000823750"/>
    </source>
</evidence>
<gene>
    <name evidence="7" type="ORF">IAB78_08470</name>
</gene>
<feature type="transmembrane region" description="Helical" evidence="5">
    <location>
        <begin position="163"/>
        <end position="181"/>
    </location>
</feature>
<evidence type="ECO:0000256" key="2">
    <source>
        <dbReference type="ARBA" id="ARBA00022692"/>
    </source>
</evidence>
<evidence type="ECO:0000313" key="7">
    <source>
        <dbReference type="EMBL" id="MBO8486440.1"/>
    </source>
</evidence>
<feature type="transmembrane region" description="Helical" evidence="5">
    <location>
        <begin position="49"/>
        <end position="70"/>
    </location>
</feature>
<reference evidence="7" key="2">
    <citation type="journal article" date="2021" name="PeerJ">
        <title>Extensive microbial diversity within the chicken gut microbiome revealed by metagenomics and culture.</title>
        <authorList>
            <person name="Gilroy R."/>
            <person name="Ravi A."/>
            <person name="Getino M."/>
            <person name="Pursley I."/>
            <person name="Horton D.L."/>
            <person name="Alikhan N.F."/>
            <person name="Baker D."/>
            <person name="Gharbi K."/>
            <person name="Hall N."/>
            <person name="Watson M."/>
            <person name="Adriaenssens E.M."/>
            <person name="Foster-Nyarko E."/>
            <person name="Jarju S."/>
            <person name="Secka A."/>
            <person name="Antonio M."/>
            <person name="Oren A."/>
            <person name="Chaudhuri R.R."/>
            <person name="La Ragione R."/>
            <person name="Hildebrand F."/>
            <person name="Pallen M.J."/>
        </authorList>
    </citation>
    <scope>NUCLEOTIDE SEQUENCE</scope>
    <source>
        <strain evidence="7">B2-16538</strain>
    </source>
</reference>
<accession>A0A9D9NS14</accession>
<comment type="subcellular location">
    <subcellularLocation>
        <location evidence="1">Membrane</location>
        <topology evidence="1">Multi-pass membrane protein</topology>
    </subcellularLocation>
</comment>
<dbReference type="GO" id="GO:0016020">
    <property type="term" value="C:membrane"/>
    <property type="evidence" value="ECO:0007669"/>
    <property type="project" value="UniProtKB-SubCell"/>
</dbReference>
<proteinExistence type="predicted"/>
<keyword evidence="2 5" id="KW-0812">Transmembrane</keyword>
<evidence type="ECO:0000256" key="3">
    <source>
        <dbReference type="ARBA" id="ARBA00022989"/>
    </source>
</evidence>
<dbReference type="AlphaFoldDB" id="A0A9D9NS14"/>
<feature type="domain" description="Methylamine utilisation protein MauE" evidence="6">
    <location>
        <begin position="52"/>
        <end position="179"/>
    </location>
</feature>
<dbReference type="EMBL" id="JADILX010000128">
    <property type="protein sequence ID" value="MBO8486440.1"/>
    <property type="molecule type" value="Genomic_DNA"/>
</dbReference>
<evidence type="ECO:0000256" key="1">
    <source>
        <dbReference type="ARBA" id="ARBA00004141"/>
    </source>
</evidence>